<dbReference type="Gene3D" id="2.60.120.10">
    <property type="entry name" value="Jelly Rolls"/>
    <property type="match status" value="1"/>
</dbReference>
<dbReference type="EMBL" id="CP029210">
    <property type="protein sequence ID" value="AWI52588.1"/>
    <property type="molecule type" value="Genomic_DNA"/>
</dbReference>
<evidence type="ECO:0000313" key="2">
    <source>
        <dbReference type="EMBL" id="AWI52588.1"/>
    </source>
</evidence>
<dbReference type="InterPro" id="IPR011051">
    <property type="entry name" value="RmlC_Cupin_sf"/>
</dbReference>
<feature type="domain" description="Cupin type-2" evidence="1">
    <location>
        <begin position="90"/>
        <end position="145"/>
    </location>
</feature>
<dbReference type="SUPFAM" id="SSF51182">
    <property type="entry name" value="RmlC-like cupins"/>
    <property type="match status" value="1"/>
</dbReference>
<evidence type="ECO:0000259" key="1">
    <source>
        <dbReference type="Pfam" id="PF07883"/>
    </source>
</evidence>
<reference evidence="2 3" key="1">
    <citation type="submission" date="2018-05" db="EMBL/GenBank/DDBJ databases">
        <title>complete genome sequence of Aquabacterium olei NBRC 110486.</title>
        <authorList>
            <person name="Tang B."/>
            <person name="Chang J."/>
            <person name="Zhang L."/>
            <person name="Yang H."/>
        </authorList>
    </citation>
    <scope>NUCLEOTIDE SEQUENCE [LARGE SCALE GENOMIC DNA]</scope>
    <source>
        <strain evidence="2 3">NBRC 110486</strain>
    </source>
</reference>
<accession>A0A2U8FP13</accession>
<name>A0A2U8FP13_9BURK</name>
<dbReference type="KEGG" id="aon:DEH84_03510"/>
<dbReference type="AlphaFoldDB" id="A0A2U8FP13"/>
<keyword evidence="3" id="KW-1185">Reference proteome</keyword>
<gene>
    <name evidence="2" type="ORF">DEH84_03510</name>
</gene>
<dbReference type="Pfam" id="PF07883">
    <property type="entry name" value="Cupin_2"/>
    <property type="match status" value="1"/>
</dbReference>
<sequence>MKAGSKVYTAGKKLPTCREVCRPLRRAQPLPAHRNSTQTGLFHMALPHAQLLDTVDVSPLGDQLAEARSTSLIKTSRVQLLHLVFDERQDQPTHHVADESIVHCLEGHVELVYPGGVRALTAGQLVVLPAGQAHGLRARSRSAVLVTLLLQDGDASNLGGPEAPATP</sequence>
<organism evidence="2 3">
    <name type="scientific">Aquabacterium olei</name>
    <dbReference type="NCBI Taxonomy" id="1296669"/>
    <lineage>
        <taxon>Bacteria</taxon>
        <taxon>Pseudomonadati</taxon>
        <taxon>Pseudomonadota</taxon>
        <taxon>Betaproteobacteria</taxon>
        <taxon>Burkholderiales</taxon>
        <taxon>Aquabacterium</taxon>
    </lineage>
</organism>
<dbReference type="InterPro" id="IPR014710">
    <property type="entry name" value="RmlC-like_jellyroll"/>
</dbReference>
<evidence type="ECO:0000313" key="3">
    <source>
        <dbReference type="Proteomes" id="UP000244892"/>
    </source>
</evidence>
<proteinExistence type="predicted"/>
<protein>
    <recommendedName>
        <fullName evidence="1">Cupin type-2 domain-containing protein</fullName>
    </recommendedName>
</protein>
<dbReference type="InterPro" id="IPR013096">
    <property type="entry name" value="Cupin_2"/>
</dbReference>
<dbReference type="Proteomes" id="UP000244892">
    <property type="component" value="Chromosome"/>
</dbReference>